<dbReference type="EMBL" id="JAHQIW010002691">
    <property type="protein sequence ID" value="KAJ1356087.1"/>
    <property type="molecule type" value="Genomic_DNA"/>
</dbReference>
<dbReference type="AlphaFoldDB" id="A0AAD5MXY2"/>
<dbReference type="InterPro" id="IPR025749">
    <property type="entry name" value="Sphingomyelin_synth-like_dom"/>
</dbReference>
<evidence type="ECO:0000259" key="2">
    <source>
        <dbReference type="Pfam" id="PF14360"/>
    </source>
</evidence>
<feature type="domain" description="Sphingomyelin synthase-like" evidence="2">
    <location>
        <begin position="2"/>
        <end position="57"/>
    </location>
</feature>
<dbReference type="Pfam" id="PF14360">
    <property type="entry name" value="PAP2_C"/>
    <property type="match status" value="1"/>
</dbReference>
<keyword evidence="5" id="KW-1185">Reference proteome</keyword>
<proteinExistence type="predicted"/>
<evidence type="ECO:0000313" key="5">
    <source>
        <dbReference type="Proteomes" id="UP001196413"/>
    </source>
</evidence>
<evidence type="ECO:0000313" key="3">
    <source>
        <dbReference type="EMBL" id="KAJ1356086.1"/>
    </source>
</evidence>
<evidence type="ECO:0000313" key="4">
    <source>
        <dbReference type="EMBL" id="KAJ1356087.1"/>
    </source>
</evidence>
<gene>
    <name evidence="3" type="primary">SMS2_2</name>
    <name evidence="4" type="synonym">SMS2_3</name>
    <name evidence="3" type="ORF">KIN20_013718</name>
    <name evidence="4" type="ORF">KIN20_013719</name>
</gene>
<reference evidence="3" key="1">
    <citation type="submission" date="2021-06" db="EMBL/GenBank/DDBJ databases">
        <title>Parelaphostrongylus tenuis whole genome reference sequence.</title>
        <authorList>
            <person name="Garwood T.J."/>
            <person name="Larsen P.A."/>
            <person name="Fountain-Jones N.M."/>
            <person name="Garbe J.R."/>
            <person name="Macchietto M.G."/>
            <person name="Kania S.A."/>
            <person name="Gerhold R.W."/>
            <person name="Richards J.E."/>
            <person name="Wolf T.M."/>
        </authorList>
    </citation>
    <scope>NUCLEOTIDE SEQUENCE</scope>
    <source>
        <strain evidence="3">MNPRO001-30</strain>
        <tissue evidence="3">Meninges</tissue>
    </source>
</reference>
<dbReference type="Proteomes" id="UP001196413">
    <property type="component" value="Unassembled WGS sequence"/>
</dbReference>
<sequence length="91" mass="10827">MYFVQLQYTSKELVWLRYLAAPMKFLGIFDLVVLGGHYTVDVLILYWLTSHIFWSYRQMSEMSKKDSLDAPMNRHWLVACITIWNFHCGST</sequence>
<keyword evidence="1" id="KW-0812">Transmembrane</keyword>
<protein>
    <submittedName>
        <fullName evidence="3">Phosphatidylcholine:ceramide cholinephosphotransferase 2</fullName>
    </submittedName>
</protein>
<feature type="transmembrane region" description="Helical" evidence="1">
    <location>
        <begin position="25"/>
        <end position="49"/>
    </location>
</feature>
<evidence type="ECO:0000256" key="1">
    <source>
        <dbReference type="SAM" id="Phobius"/>
    </source>
</evidence>
<name>A0AAD5MXY2_PARTN</name>
<comment type="caution">
    <text evidence="3">The sequence shown here is derived from an EMBL/GenBank/DDBJ whole genome shotgun (WGS) entry which is preliminary data.</text>
</comment>
<accession>A0AAD5MXY2</accession>
<keyword evidence="1" id="KW-0472">Membrane</keyword>
<dbReference type="EMBL" id="JAHQIW010002691">
    <property type="protein sequence ID" value="KAJ1356086.1"/>
    <property type="molecule type" value="Genomic_DNA"/>
</dbReference>
<keyword evidence="1" id="KW-1133">Transmembrane helix</keyword>
<organism evidence="3 5">
    <name type="scientific">Parelaphostrongylus tenuis</name>
    <name type="common">Meningeal worm</name>
    <dbReference type="NCBI Taxonomy" id="148309"/>
    <lineage>
        <taxon>Eukaryota</taxon>
        <taxon>Metazoa</taxon>
        <taxon>Ecdysozoa</taxon>
        <taxon>Nematoda</taxon>
        <taxon>Chromadorea</taxon>
        <taxon>Rhabditida</taxon>
        <taxon>Rhabditina</taxon>
        <taxon>Rhabditomorpha</taxon>
        <taxon>Strongyloidea</taxon>
        <taxon>Metastrongylidae</taxon>
        <taxon>Parelaphostrongylus</taxon>
    </lineage>
</organism>